<evidence type="ECO:0000313" key="2">
    <source>
        <dbReference type="EMBL" id="CAG2255232.1"/>
    </source>
</evidence>
<evidence type="ECO:0000313" key="3">
    <source>
        <dbReference type="Proteomes" id="UP000683360"/>
    </source>
</evidence>
<dbReference type="Pfam" id="PF08240">
    <property type="entry name" value="ADH_N"/>
    <property type="match status" value="1"/>
</dbReference>
<keyword evidence="3" id="KW-1185">Reference proteome</keyword>
<dbReference type="SUPFAM" id="SSF50129">
    <property type="entry name" value="GroES-like"/>
    <property type="match status" value="1"/>
</dbReference>
<dbReference type="InterPro" id="IPR042633">
    <property type="entry name" value="CRYZL1"/>
</dbReference>
<proteinExistence type="predicted"/>
<accession>A0A8S3VNC5</accession>
<dbReference type="CDD" id="cd05195">
    <property type="entry name" value="enoyl_red"/>
    <property type="match status" value="1"/>
</dbReference>
<dbReference type="OrthoDB" id="3509362at2759"/>
<dbReference type="PANTHER" id="PTHR44461">
    <property type="entry name" value="QUINONE OXIDOREDUCTASE-LIKE PROTEIN 1"/>
    <property type="match status" value="1"/>
</dbReference>
<name>A0A8S3VNC5_MYTED</name>
<dbReference type="GO" id="GO:0016491">
    <property type="term" value="F:oxidoreductase activity"/>
    <property type="evidence" value="ECO:0007669"/>
    <property type="project" value="InterPro"/>
</dbReference>
<protein>
    <submittedName>
        <fullName evidence="2">Quinone oxidoreductase-like protein 1</fullName>
    </submittedName>
</protein>
<dbReference type="Gene3D" id="3.40.50.720">
    <property type="entry name" value="NAD(P)-binding Rossmann-like Domain"/>
    <property type="match status" value="1"/>
</dbReference>
<dbReference type="PANTHER" id="PTHR44461:SF1">
    <property type="entry name" value="QUINONE OXIDOREDUCTASE-LIKE PROTEIN 1"/>
    <property type="match status" value="1"/>
</dbReference>
<dbReference type="InterPro" id="IPR036291">
    <property type="entry name" value="NAD(P)-bd_dom_sf"/>
</dbReference>
<sequence length="360" mass="40129">MKGIYILSPLNQQKFILDQEIEKPTPDKYEIVVHIKSCALVCPNCKALNELYKKNPREKYIVGHDIAGVVVDLGEGVSNVHVGDSVVGIIPVDSYYPGCGEFCCVSEYDVVKKPERLSFEDAAAGIGDCVKAYTALFYQARVCSGDTVLVIDGATPFGHVVIQLATQWGAKVITTASSQDEQMFLEKVNPPVAQIIDIEKRSNILVSSVMEETGGVGVDVVIDNGVRMFTQDEDKREIEEKRKYPVLHKHDVISCLGMSGKWITSQSDLQLDPPDSQQLFLRGASVNFLFENVWTLSYAQHGRYQRILLYRNLYILQDAINKLERGIVKTKISKTVSLEEAVKTLPELENIRIGKTVVNM</sequence>
<dbReference type="SUPFAM" id="SSF51735">
    <property type="entry name" value="NAD(P)-binding Rossmann-fold domains"/>
    <property type="match status" value="1"/>
</dbReference>
<organism evidence="2 3">
    <name type="scientific">Mytilus edulis</name>
    <name type="common">Blue mussel</name>
    <dbReference type="NCBI Taxonomy" id="6550"/>
    <lineage>
        <taxon>Eukaryota</taxon>
        <taxon>Metazoa</taxon>
        <taxon>Spiralia</taxon>
        <taxon>Lophotrochozoa</taxon>
        <taxon>Mollusca</taxon>
        <taxon>Bivalvia</taxon>
        <taxon>Autobranchia</taxon>
        <taxon>Pteriomorphia</taxon>
        <taxon>Mytilida</taxon>
        <taxon>Mytiloidea</taxon>
        <taxon>Mytilidae</taxon>
        <taxon>Mytilinae</taxon>
        <taxon>Mytilus</taxon>
    </lineage>
</organism>
<dbReference type="EMBL" id="CAJPWZ010003260">
    <property type="protein sequence ID" value="CAG2255232.1"/>
    <property type="molecule type" value="Genomic_DNA"/>
</dbReference>
<feature type="domain" description="Enoyl reductase (ER)" evidence="1">
    <location>
        <begin position="8"/>
        <end position="358"/>
    </location>
</feature>
<dbReference type="Proteomes" id="UP000683360">
    <property type="component" value="Unassembled WGS sequence"/>
</dbReference>
<dbReference type="SMART" id="SM00829">
    <property type="entry name" value="PKS_ER"/>
    <property type="match status" value="1"/>
</dbReference>
<reference evidence="2" key="1">
    <citation type="submission" date="2021-03" db="EMBL/GenBank/DDBJ databases">
        <authorList>
            <person name="Bekaert M."/>
        </authorList>
    </citation>
    <scope>NUCLEOTIDE SEQUENCE</scope>
</reference>
<dbReference type="Gene3D" id="3.90.180.10">
    <property type="entry name" value="Medium-chain alcohol dehydrogenases, catalytic domain"/>
    <property type="match status" value="1"/>
</dbReference>
<dbReference type="InterPro" id="IPR013154">
    <property type="entry name" value="ADH-like_N"/>
</dbReference>
<comment type="caution">
    <text evidence="2">The sequence shown here is derived from an EMBL/GenBank/DDBJ whole genome shotgun (WGS) entry which is preliminary data.</text>
</comment>
<dbReference type="InterPro" id="IPR020843">
    <property type="entry name" value="ER"/>
</dbReference>
<dbReference type="InterPro" id="IPR011032">
    <property type="entry name" value="GroES-like_sf"/>
</dbReference>
<gene>
    <name evidence="2" type="ORF">MEDL_66671</name>
</gene>
<evidence type="ECO:0000259" key="1">
    <source>
        <dbReference type="SMART" id="SM00829"/>
    </source>
</evidence>
<dbReference type="AlphaFoldDB" id="A0A8S3VNC5"/>